<feature type="domain" description="F-box" evidence="2">
    <location>
        <begin position="57"/>
        <end position="111"/>
    </location>
</feature>
<evidence type="ECO:0000313" key="4">
    <source>
        <dbReference type="Proteomes" id="UP000717328"/>
    </source>
</evidence>
<protein>
    <recommendedName>
        <fullName evidence="2">F-box domain-containing protein</fullName>
    </recommendedName>
</protein>
<keyword evidence="4" id="KW-1185">Reference proteome</keyword>
<dbReference type="Pfam" id="PF12937">
    <property type="entry name" value="F-box-like"/>
    <property type="match status" value="1"/>
</dbReference>
<dbReference type="InterPro" id="IPR036047">
    <property type="entry name" value="F-box-like_dom_sf"/>
</dbReference>
<reference evidence="3" key="2">
    <citation type="submission" date="2021-10" db="EMBL/GenBank/DDBJ databases">
        <title>Phylogenomics reveals ancestral predisposition of the termite-cultivated fungus Termitomyces towards a domesticated lifestyle.</title>
        <authorList>
            <person name="Auxier B."/>
            <person name="Grum-Grzhimaylo A."/>
            <person name="Cardenas M.E."/>
            <person name="Lodge J.D."/>
            <person name="Laessoe T."/>
            <person name="Pedersen O."/>
            <person name="Smith M.E."/>
            <person name="Kuyper T.W."/>
            <person name="Franco-Molano E.A."/>
            <person name="Baroni T.J."/>
            <person name="Aanen D.K."/>
        </authorList>
    </citation>
    <scope>NUCLEOTIDE SEQUENCE</scope>
    <source>
        <strain evidence="3">D49</strain>
    </source>
</reference>
<gene>
    <name evidence="3" type="ORF">H0H81_000482</name>
</gene>
<dbReference type="Gene3D" id="3.80.10.10">
    <property type="entry name" value="Ribonuclease Inhibitor"/>
    <property type="match status" value="1"/>
</dbReference>
<dbReference type="Gene3D" id="1.20.1280.50">
    <property type="match status" value="1"/>
</dbReference>
<feature type="region of interest" description="Disordered" evidence="1">
    <location>
        <begin position="1"/>
        <end position="23"/>
    </location>
</feature>
<sequence length="949" mass="105229">MPVVTPPTTPHARPYNDPLSPHDLAAEKTRDAIDQELQRLEDSIRLLKSKRNILAPISRLPPEILSKIFAFRAAEAAEGPSPLGWIKLTHVSRHWRAVALESPRLWANLVFTRPKWSEEMLKRSKMASLIVKADLTCITPRIFDAVRLALLHGPRIQELQLRAASSTIERLLTKEFRFEAPMIHSLTISIPPVTRFGTDMGFTIPSHVLQGETPYLRKLQLERCNINWDSSLLNGLTHLKIHNCARPTTRQLLDALERMPSLQVLNLADALPTSPEHPAQEPSPSQDVKLAQLAELTIVSSVSECANLVNRITVPTSARIHLSCNGTSPDFSGIMKIISDPTGTFGGGDNNDRILERKPICVLHIRQDASDSLTIQGWTNPQPSRSSYLGISADIQLDLSWRTEENMANAIVEAVRKHFCLGQLRSLRMSYVEPMTTQTWTDTFGLLPKLHTVHIVGDSVHTFIAALCEEPPMPNALVSPATPGALRHPGLRRRTSAVPKVHFPHLKSLAIEQAGFDDMGVSPSKFENFRDCMMERCERKAEIQELIFTECTYLFLEHIELLREIVTSVEWDEIEQGEESNEESSGYDYGAHEYVADDIGGYIFGGYDYDDLDSDVLFDDWNDNGVVDLFYWLFTPFNEGKSVPLIGEVGDHVGDWERMTVRTVNGVATQVDYHAHGATGSGTIPWSQVAKFDNGQRPVGWVAKGSHGFWASAGTFTYVNAVVLKLQDITSNGGVAWDTRDSLVSFRYPDSYTGAQSWLNYKGYWGNIGQTNCWWYVFHKECEIVTGPDGPVRAEVLGAATFSSISEESMQGTLSQVLGTTSTESTSSFTFYIDSSIHSVASKLAYTRIAVKQTCIPTLPTMNDAVAQASTTFATTPFTAASQFTTSPKACAQDFSVTSYTVGVCADSNQTECVWGSPRALRAYSSNPSVHGVEAATAIIVSDLDNWRW</sequence>
<comment type="caution">
    <text evidence="3">The sequence shown here is derived from an EMBL/GenBank/DDBJ whole genome shotgun (WGS) entry which is preliminary data.</text>
</comment>
<dbReference type="AlphaFoldDB" id="A0A9P7FU20"/>
<dbReference type="Proteomes" id="UP000717328">
    <property type="component" value="Unassembled WGS sequence"/>
</dbReference>
<evidence type="ECO:0000313" key="3">
    <source>
        <dbReference type="EMBL" id="KAG5638349.1"/>
    </source>
</evidence>
<evidence type="ECO:0000259" key="2">
    <source>
        <dbReference type="Pfam" id="PF12937"/>
    </source>
</evidence>
<dbReference type="EMBL" id="JABCKI010005767">
    <property type="protein sequence ID" value="KAG5638349.1"/>
    <property type="molecule type" value="Genomic_DNA"/>
</dbReference>
<dbReference type="PANTHER" id="PTHR48174:SF5">
    <property type="entry name" value="VACUOLAR PROTEIN SORTING-ASSOCIATED PROTEIN 62"/>
    <property type="match status" value="1"/>
</dbReference>
<dbReference type="InterPro" id="IPR009291">
    <property type="entry name" value="Vps62"/>
</dbReference>
<dbReference type="InterPro" id="IPR001810">
    <property type="entry name" value="F-box_dom"/>
</dbReference>
<organism evidence="3 4">
    <name type="scientific">Sphagnurus paluster</name>
    <dbReference type="NCBI Taxonomy" id="117069"/>
    <lineage>
        <taxon>Eukaryota</taxon>
        <taxon>Fungi</taxon>
        <taxon>Dikarya</taxon>
        <taxon>Basidiomycota</taxon>
        <taxon>Agaricomycotina</taxon>
        <taxon>Agaricomycetes</taxon>
        <taxon>Agaricomycetidae</taxon>
        <taxon>Agaricales</taxon>
        <taxon>Tricholomatineae</taxon>
        <taxon>Lyophyllaceae</taxon>
        <taxon>Sphagnurus</taxon>
    </lineage>
</organism>
<proteinExistence type="predicted"/>
<dbReference type="Pfam" id="PF06101">
    <property type="entry name" value="Vps62"/>
    <property type="match status" value="1"/>
</dbReference>
<dbReference type="SUPFAM" id="SSF52047">
    <property type="entry name" value="RNI-like"/>
    <property type="match status" value="1"/>
</dbReference>
<accession>A0A9P7FU20</accession>
<evidence type="ECO:0000256" key="1">
    <source>
        <dbReference type="SAM" id="MobiDB-lite"/>
    </source>
</evidence>
<dbReference type="PANTHER" id="PTHR48174">
    <property type="entry name" value="DUF946 FAMILY PROTEIN"/>
    <property type="match status" value="1"/>
</dbReference>
<dbReference type="SUPFAM" id="SSF81383">
    <property type="entry name" value="F-box domain"/>
    <property type="match status" value="1"/>
</dbReference>
<reference evidence="3" key="1">
    <citation type="submission" date="2021-02" db="EMBL/GenBank/DDBJ databases">
        <authorList>
            <person name="Nieuwenhuis M."/>
            <person name="Van De Peppel L.J.J."/>
        </authorList>
    </citation>
    <scope>NUCLEOTIDE SEQUENCE</scope>
    <source>
        <strain evidence="3">D49</strain>
    </source>
</reference>
<dbReference type="OrthoDB" id="188042at2759"/>
<name>A0A9P7FU20_9AGAR</name>
<dbReference type="InterPro" id="IPR032675">
    <property type="entry name" value="LRR_dom_sf"/>
</dbReference>